<keyword evidence="1" id="KW-0808">Transferase</keyword>
<dbReference type="GO" id="GO:0004674">
    <property type="term" value="F:protein serine/threonine kinase activity"/>
    <property type="evidence" value="ECO:0007669"/>
    <property type="project" value="UniProtKB-KW"/>
</dbReference>
<reference evidence="3" key="2">
    <citation type="submission" date="2020-09" db="EMBL/GenBank/DDBJ databases">
        <authorList>
            <person name="Sun Q."/>
            <person name="Ohkuma M."/>
        </authorList>
    </citation>
    <scope>NUCLEOTIDE SEQUENCE</scope>
    <source>
        <strain evidence="3">JCM 4790</strain>
    </source>
</reference>
<dbReference type="AlphaFoldDB" id="A0A918U6P4"/>
<dbReference type="Pfam" id="PF13581">
    <property type="entry name" value="HATPase_c_2"/>
    <property type="match status" value="1"/>
</dbReference>
<organism evidence="3 4">
    <name type="scientific">Streptomyces minutiscleroticus</name>
    <dbReference type="NCBI Taxonomy" id="68238"/>
    <lineage>
        <taxon>Bacteria</taxon>
        <taxon>Bacillati</taxon>
        <taxon>Actinomycetota</taxon>
        <taxon>Actinomycetes</taxon>
        <taxon>Kitasatosporales</taxon>
        <taxon>Streptomycetaceae</taxon>
        <taxon>Streptomyces</taxon>
    </lineage>
</organism>
<feature type="domain" description="Histidine kinase/HSP90-like ATPase" evidence="2">
    <location>
        <begin position="43"/>
        <end position="132"/>
    </location>
</feature>
<dbReference type="Proteomes" id="UP000619244">
    <property type="component" value="Unassembled WGS sequence"/>
</dbReference>
<proteinExistence type="predicted"/>
<dbReference type="GO" id="GO:0005524">
    <property type="term" value="F:ATP binding"/>
    <property type="evidence" value="ECO:0007669"/>
    <property type="project" value="UniProtKB-KW"/>
</dbReference>
<sequence length="146" mass="15506">MVPGPPHSKACVVLDGDDSCIAFARHWTVDYLTQLKDDHGPAVSERARDLAQLVVSELVTNAYKHAPGPARMELHATGDRLHITVCDSQPVLPSARAADPERVGQHGLEIVAAITDSLDIQPEAGGKCITARLPLTDTPTTTGKAV</sequence>
<comment type="caution">
    <text evidence="3">The sequence shown here is derived from an EMBL/GenBank/DDBJ whole genome shotgun (WGS) entry which is preliminary data.</text>
</comment>
<dbReference type="InterPro" id="IPR050267">
    <property type="entry name" value="Anti-sigma-factor_SerPK"/>
</dbReference>
<dbReference type="InterPro" id="IPR036890">
    <property type="entry name" value="HATPase_C_sf"/>
</dbReference>
<evidence type="ECO:0000313" key="4">
    <source>
        <dbReference type="Proteomes" id="UP000619244"/>
    </source>
</evidence>
<keyword evidence="3" id="KW-0547">Nucleotide-binding</keyword>
<reference evidence="3" key="1">
    <citation type="journal article" date="2014" name="Int. J. Syst. Evol. Microbiol.">
        <title>Complete genome sequence of Corynebacterium casei LMG S-19264T (=DSM 44701T), isolated from a smear-ripened cheese.</title>
        <authorList>
            <consortium name="US DOE Joint Genome Institute (JGI-PGF)"/>
            <person name="Walter F."/>
            <person name="Albersmeier A."/>
            <person name="Kalinowski J."/>
            <person name="Ruckert C."/>
        </authorList>
    </citation>
    <scope>NUCLEOTIDE SEQUENCE</scope>
    <source>
        <strain evidence="3">JCM 4790</strain>
    </source>
</reference>
<keyword evidence="1" id="KW-0418">Kinase</keyword>
<evidence type="ECO:0000313" key="3">
    <source>
        <dbReference type="EMBL" id="GGY00610.1"/>
    </source>
</evidence>
<evidence type="ECO:0000256" key="1">
    <source>
        <dbReference type="ARBA" id="ARBA00022527"/>
    </source>
</evidence>
<dbReference type="InterPro" id="IPR003594">
    <property type="entry name" value="HATPase_dom"/>
</dbReference>
<dbReference type="Gene3D" id="3.30.565.10">
    <property type="entry name" value="Histidine kinase-like ATPase, C-terminal domain"/>
    <property type="match status" value="1"/>
</dbReference>
<accession>A0A918U6P4</accession>
<gene>
    <name evidence="3" type="ORF">GCM10010358_62990</name>
</gene>
<dbReference type="PANTHER" id="PTHR35526:SF3">
    <property type="entry name" value="ANTI-SIGMA-F FACTOR RSBW"/>
    <property type="match status" value="1"/>
</dbReference>
<protein>
    <submittedName>
        <fullName evidence="3">ATP-binding protein</fullName>
    </submittedName>
</protein>
<keyword evidence="4" id="KW-1185">Reference proteome</keyword>
<evidence type="ECO:0000259" key="2">
    <source>
        <dbReference type="Pfam" id="PF13581"/>
    </source>
</evidence>
<dbReference type="CDD" id="cd16936">
    <property type="entry name" value="HATPase_RsbW-like"/>
    <property type="match status" value="1"/>
</dbReference>
<keyword evidence="3" id="KW-0067">ATP-binding</keyword>
<dbReference type="PANTHER" id="PTHR35526">
    <property type="entry name" value="ANTI-SIGMA-F FACTOR RSBW-RELATED"/>
    <property type="match status" value="1"/>
</dbReference>
<dbReference type="SUPFAM" id="SSF55874">
    <property type="entry name" value="ATPase domain of HSP90 chaperone/DNA topoisomerase II/histidine kinase"/>
    <property type="match status" value="1"/>
</dbReference>
<keyword evidence="1" id="KW-0723">Serine/threonine-protein kinase</keyword>
<name>A0A918U6P4_9ACTN</name>
<dbReference type="EMBL" id="BMVU01000044">
    <property type="protein sequence ID" value="GGY00610.1"/>
    <property type="molecule type" value="Genomic_DNA"/>
</dbReference>